<keyword evidence="1" id="KW-0472">Membrane</keyword>
<evidence type="ECO:0000256" key="1">
    <source>
        <dbReference type="SAM" id="Phobius"/>
    </source>
</evidence>
<protein>
    <submittedName>
        <fullName evidence="2">Uncharacterized protein</fullName>
    </submittedName>
</protein>
<dbReference type="RefSeq" id="WP_296931147.1">
    <property type="nucleotide sequence ID" value="NZ_JAUSQL010000001.1"/>
</dbReference>
<reference evidence="2 3" key="1">
    <citation type="submission" date="2023-07" db="EMBL/GenBank/DDBJ databases">
        <title>Sequencing the genomes of 1000 actinobacteria strains.</title>
        <authorList>
            <person name="Klenk H.-P."/>
        </authorList>
    </citation>
    <scope>NUCLEOTIDE SEQUENCE [LARGE SCALE GENOMIC DNA]</scope>
    <source>
        <strain evidence="2 3">DSM 19515</strain>
    </source>
</reference>
<keyword evidence="1" id="KW-1133">Transmembrane helix</keyword>
<organism evidence="2 3">
    <name type="scientific">Trueperella abortisuis</name>
    <dbReference type="NCBI Taxonomy" id="445930"/>
    <lineage>
        <taxon>Bacteria</taxon>
        <taxon>Bacillati</taxon>
        <taxon>Actinomycetota</taxon>
        <taxon>Actinomycetes</taxon>
        <taxon>Actinomycetales</taxon>
        <taxon>Actinomycetaceae</taxon>
        <taxon>Trueperella</taxon>
    </lineage>
</organism>
<comment type="caution">
    <text evidence="2">The sequence shown here is derived from an EMBL/GenBank/DDBJ whole genome shotgun (WGS) entry which is preliminary data.</text>
</comment>
<feature type="transmembrane region" description="Helical" evidence="1">
    <location>
        <begin position="57"/>
        <end position="78"/>
    </location>
</feature>
<accession>A0ABT9PL22</accession>
<dbReference type="EMBL" id="JAUSQL010000001">
    <property type="protein sequence ID" value="MDP9833413.1"/>
    <property type="molecule type" value="Genomic_DNA"/>
</dbReference>
<dbReference type="Proteomes" id="UP001230145">
    <property type="component" value="Unassembled WGS sequence"/>
</dbReference>
<name>A0ABT9PL22_9ACTO</name>
<sequence>MPDYLDDPLLFALISLVITFGSLFVVYMEMPPRIIKKTGKTRPIGERLSGLSKNGKVFLFVSAVSAVGSIAAVIDLLAA</sequence>
<evidence type="ECO:0000313" key="3">
    <source>
        <dbReference type="Proteomes" id="UP001230145"/>
    </source>
</evidence>
<proteinExistence type="predicted"/>
<feature type="transmembrane region" description="Helical" evidence="1">
    <location>
        <begin position="12"/>
        <end position="30"/>
    </location>
</feature>
<keyword evidence="3" id="KW-1185">Reference proteome</keyword>
<keyword evidence="1" id="KW-0812">Transmembrane</keyword>
<gene>
    <name evidence="2" type="ORF">J2S45_002092</name>
</gene>
<evidence type="ECO:0000313" key="2">
    <source>
        <dbReference type="EMBL" id="MDP9833413.1"/>
    </source>
</evidence>